<dbReference type="Proteomes" id="UP000467334">
    <property type="component" value="Unassembled WGS sequence"/>
</dbReference>
<dbReference type="EMBL" id="WCLE01000058">
    <property type="protein sequence ID" value="KAB5309023.1"/>
    <property type="molecule type" value="Genomic_DNA"/>
</dbReference>
<dbReference type="AlphaFoldDB" id="A0A7J5L918"/>
<reference evidence="1 2" key="1">
    <citation type="journal article" date="2019" name="Nat. Med.">
        <title>A library of human gut bacterial isolates paired with longitudinal multiomics data enables mechanistic microbiome research.</title>
        <authorList>
            <person name="Poyet M."/>
            <person name="Groussin M."/>
            <person name="Gibbons S.M."/>
            <person name="Avila-Pacheco J."/>
            <person name="Jiang X."/>
            <person name="Kearney S.M."/>
            <person name="Perrotta A.R."/>
            <person name="Berdy B."/>
            <person name="Zhao S."/>
            <person name="Lieberman T.D."/>
            <person name="Swanson P.K."/>
            <person name="Smith M."/>
            <person name="Roesemann S."/>
            <person name="Alexander J.E."/>
            <person name="Rich S.A."/>
            <person name="Livny J."/>
            <person name="Vlamakis H."/>
            <person name="Clish C."/>
            <person name="Bullock K."/>
            <person name="Deik A."/>
            <person name="Scott J."/>
            <person name="Pierce K.A."/>
            <person name="Xavier R.J."/>
            <person name="Alm E.J."/>
        </authorList>
    </citation>
    <scope>NUCLEOTIDE SEQUENCE [LARGE SCALE GENOMIC DNA]</scope>
    <source>
        <strain evidence="1 2">BIOML-A6</strain>
    </source>
</reference>
<dbReference type="RefSeq" id="WP_070752624.1">
    <property type="nucleotide sequence ID" value="NZ_RCXV01000062.1"/>
</dbReference>
<evidence type="ECO:0000313" key="1">
    <source>
        <dbReference type="EMBL" id="KAB5309023.1"/>
    </source>
</evidence>
<organism evidence="1 2">
    <name type="scientific">Bacteroides stercoris</name>
    <dbReference type="NCBI Taxonomy" id="46506"/>
    <lineage>
        <taxon>Bacteria</taxon>
        <taxon>Pseudomonadati</taxon>
        <taxon>Bacteroidota</taxon>
        <taxon>Bacteroidia</taxon>
        <taxon>Bacteroidales</taxon>
        <taxon>Bacteroidaceae</taxon>
        <taxon>Bacteroides</taxon>
    </lineage>
</organism>
<gene>
    <name evidence="1" type="ORF">F9958_16805</name>
</gene>
<sequence>MNKDILKKELDKLGVNPNEYSLNGNIESDKIVLYQNYSKWEVFYFDERGGRNCEKVFCNEEDACLYIYELFKSNK</sequence>
<name>A0A7J5L918_BACSE</name>
<accession>A0A7J5L918</accession>
<protein>
    <recommendedName>
        <fullName evidence="3">SMI1/KNR4 family protein</fullName>
    </recommendedName>
</protein>
<comment type="caution">
    <text evidence="1">The sequence shown here is derived from an EMBL/GenBank/DDBJ whole genome shotgun (WGS) entry which is preliminary data.</text>
</comment>
<evidence type="ECO:0000313" key="2">
    <source>
        <dbReference type="Proteomes" id="UP000467334"/>
    </source>
</evidence>
<proteinExistence type="predicted"/>
<evidence type="ECO:0008006" key="3">
    <source>
        <dbReference type="Google" id="ProtNLM"/>
    </source>
</evidence>